<evidence type="ECO:0000259" key="1">
    <source>
        <dbReference type="Pfam" id="PF01408"/>
    </source>
</evidence>
<comment type="caution">
    <text evidence="3">The sequence shown here is derived from an EMBL/GenBank/DDBJ whole genome shotgun (WGS) entry which is preliminary data.</text>
</comment>
<dbReference type="Gene3D" id="3.30.360.10">
    <property type="entry name" value="Dihydrodipicolinate Reductase, domain 2"/>
    <property type="match status" value="1"/>
</dbReference>
<dbReference type="PANTHER" id="PTHR46368">
    <property type="match status" value="1"/>
</dbReference>
<dbReference type="InterPro" id="IPR000683">
    <property type="entry name" value="Gfo/Idh/MocA-like_OxRdtase_N"/>
</dbReference>
<feature type="domain" description="Gfo/Idh/MocA-like oxidoreductase N-terminal" evidence="1">
    <location>
        <begin position="8"/>
        <end position="129"/>
    </location>
</feature>
<dbReference type="Proteomes" id="UP001239462">
    <property type="component" value="Unassembled WGS sequence"/>
</dbReference>
<evidence type="ECO:0000313" key="4">
    <source>
        <dbReference type="Proteomes" id="UP001239462"/>
    </source>
</evidence>
<dbReference type="Pfam" id="PF22725">
    <property type="entry name" value="GFO_IDH_MocA_C3"/>
    <property type="match status" value="1"/>
</dbReference>
<organism evidence="3 4">
    <name type="scientific">Roseiconus lacunae</name>
    <dbReference type="NCBI Taxonomy" id="2605694"/>
    <lineage>
        <taxon>Bacteria</taxon>
        <taxon>Pseudomonadati</taxon>
        <taxon>Planctomycetota</taxon>
        <taxon>Planctomycetia</taxon>
        <taxon>Pirellulales</taxon>
        <taxon>Pirellulaceae</taxon>
        <taxon>Roseiconus</taxon>
    </lineage>
</organism>
<feature type="domain" description="GFO/IDH/MocA-like oxidoreductase" evidence="2">
    <location>
        <begin position="143"/>
        <end position="266"/>
    </location>
</feature>
<dbReference type="SUPFAM" id="SSF51735">
    <property type="entry name" value="NAD(P)-binding Rossmann-fold domains"/>
    <property type="match status" value="1"/>
</dbReference>
<dbReference type="PANTHER" id="PTHR46368:SF4">
    <property type="entry name" value="OS10G0403700 PROTEIN"/>
    <property type="match status" value="1"/>
</dbReference>
<keyword evidence="4" id="KW-1185">Reference proteome</keyword>
<dbReference type="SUPFAM" id="SSF55347">
    <property type="entry name" value="Glyceraldehyde-3-phosphate dehydrogenase-like, C-terminal domain"/>
    <property type="match status" value="1"/>
</dbReference>
<sequence length="368" mass="41233">MSDSICRWGILSSANIARKNWKAIHLSGNGVVSGVSSRNLDRANQFIDECERAAPFAQRPEAFGDHQTLIESDQVDAVYVPLPTGLRKSWVIAAANAKKHVLIEKPIADTAEDALEMLQACRDNSVLLMDGVMFDHSKRIGNVRDAVAQGQLGDIRRIQTHFSFTGDKEFQNDNIRTDPVLERHGCLGDLGWYCIRMILWALDFQAPAQVSGRTIRKLTRDGVDGWVPGEFSGELVFENGPTASFFCSFFSANQQTATISGETGYISLDDYVLPLYDSQTTFELHRHELEIDNCQWNFKRRTDAHRFDEFHSGEANAQEVSMVRTFAQRVIDNDLREDLTRRGILTQQIVDACRRSDEAGGGLLPFGS</sequence>
<dbReference type="InterPro" id="IPR036291">
    <property type="entry name" value="NAD(P)-bd_dom_sf"/>
</dbReference>
<dbReference type="Gene3D" id="3.40.50.720">
    <property type="entry name" value="NAD(P)-binding Rossmann-like Domain"/>
    <property type="match status" value="1"/>
</dbReference>
<accession>A0ABT7PHX4</accession>
<dbReference type="InterPro" id="IPR055170">
    <property type="entry name" value="GFO_IDH_MocA-like_dom"/>
</dbReference>
<proteinExistence type="predicted"/>
<evidence type="ECO:0000259" key="2">
    <source>
        <dbReference type="Pfam" id="PF22725"/>
    </source>
</evidence>
<dbReference type="Pfam" id="PF01408">
    <property type="entry name" value="GFO_IDH_MocA"/>
    <property type="match status" value="1"/>
</dbReference>
<protein>
    <submittedName>
        <fullName evidence="3">Gfo/Idh/MocA family oxidoreductase</fullName>
    </submittedName>
</protein>
<gene>
    <name evidence="3" type="ORF">QTN89_11735</name>
</gene>
<name>A0ABT7PHX4_9BACT</name>
<evidence type="ECO:0000313" key="3">
    <source>
        <dbReference type="EMBL" id="MDM4016107.1"/>
    </source>
</evidence>
<dbReference type="RefSeq" id="WP_289163722.1">
    <property type="nucleotide sequence ID" value="NZ_JASZZN010000007.1"/>
</dbReference>
<dbReference type="EMBL" id="JASZZN010000007">
    <property type="protein sequence ID" value="MDM4016107.1"/>
    <property type="molecule type" value="Genomic_DNA"/>
</dbReference>
<reference evidence="3 4" key="1">
    <citation type="submission" date="2023-06" db="EMBL/GenBank/DDBJ databases">
        <title>Roseiconus lacunae JC819 isolated from Gulf of Mannar region, Tamil Nadu.</title>
        <authorList>
            <person name="Pk S."/>
            <person name="Ch S."/>
            <person name="Ch V.R."/>
        </authorList>
    </citation>
    <scope>NUCLEOTIDE SEQUENCE [LARGE SCALE GENOMIC DNA]</scope>
    <source>
        <strain evidence="3 4">JC819</strain>
    </source>
</reference>